<name>A0A6M4H460_9PROT</name>
<dbReference type="NCBIfam" id="TIGR03364">
    <property type="entry name" value="HpnW_proposed"/>
    <property type="match status" value="1"/>
</dbReference>
<reference evidence="6 7" key="1">
    <citation type="submission" date="2020-04" db="EMBL/GenBank/DDBJ databases">
        <title>Usitatibacter rugosus gen. nov., sp. nov. and Usitatibacter palustris sp. nov., novel members of Usitatibacteraceae fam. nov. within the order Nitrosomonadales isolated from soil.</title>
        <authorList>
            <person name="Huber K.J."/>
            <person name="Neumann-Schaal M."/>
            <person name="Geppert A."/>
            <person name="Luckner M."/>
            <person name="Wanner G."/>
            <person name="Overmann J."/>
        </authorList>
    </citation>
    <scope>NUCLEOTIDE SEQUENCE [LARGE SCALE GENOMIC DNA]</scope>
    <source>
        <strain evidence="6 7">Swamp67</strain>
    </source>
</reference>
<dbReference type="Proteomes" id="UP000503096">
    <property type="component" value="Chromosome"/>
</dbReference>
<dbReference type="GO" id="GO:0005737">
    <property type="term" value="C:cytoplasm"/>
    <property type="evidence" value="ECO:0007669"/>
    <property type="project" value="TreeGrafter"/>
</dbReference>
<dbReference type="RefSeq" id="WP_171161142.1">
    <property type="nucleotide sequence ID" value="NZ_CP053073.1"/>
</dbReference>
<evidence type="ECO:0000256" key="1">
    <source>
        <dbReference type="ARBA" id="ARBA00001974"/>
    </source>
</evidence>
<organism evidence="6 7">
    <name type="scientific">Usitatibacter palustris</name>
    <dbReference type="NCBI Taxonomy" id="2732487"/>
    <lineage>
        <taxon>Bacteria</taxon>
        <taxon>Pseudomonadati</taxon>
        <taxon>Pseudomonadota</taxon>
        <taxon>Betaproteobacteria</taxon>
        <taxon>Nitrosomonadales</taxon>
        <taxon>Usitatibacteraceae</taxon>
        <taxon>Usitatibacter</taxon>
    </lineage>
</organism>
<evidence type="ECO:0000256" key="3">
    <source>
        <dbReference type="ARBA" id="ARBA00022630"/>
    </source>
</evidence>
<proteinExistence type="inferred from homology"/>
<dbReference type="Gene3D" id="3.50.50.60">
    <property type="entry name" value="FAD/NAD(P)-binding domain"/>
    <property type="match status" value="1"/>
</dbReference>
<protein>
    <submittedName>
        <fullName evidence="6">D-amino acid dehydrogenase</fullName>
        <ecNumber evidence="6">1.4.99.-</ecNumber>
    </submittedName>
</protein>
<dbReference type="InterPro" id="IPR036188">
    <property type="entry name" value="FAD/NAD-bd_sf"/>
</dbReference>
<evidence type="ECO:0000259" key="5">
    <source>
        <dbReference type="Pfam" id="PF01266"/>
    </source>
</evidence>
<evidence type="ECO:0000256" key="4">
    <source>
        <dbReference type="ARBA" id="ARBA00023002"/>
    </source>
</evidence>
<dbReference type="PANTHER" id="PTHR13847">
    <property type="entry name" value="SARCOSINE DEHYDROGENASE-RELATED"/>
    <property type="match status" value="1"/>
</dbReference>
<dbReference type="AlphaFoldDB" id="A0A6M4H460"/>
<accession>A0A6M4H460</accession>
<dbReference type="InterPro" id="IPR017741">
    <property type="entry name" value="FAD-dependent_OxRdtase_HpnW"/>
</dbReference>
<dbReference type="Gene3D" id="3.30.9.10">
    <property type="entry name" value="D-Amino Acid Oxidase, subunit A, domain 2"/>
    <property type="match status" value="1"/>
</dbReference>
<dbReference type="GO" id="GO:0016491">
    <property type="term" value="F:oxidoreductase activity"/>
    <property type="evidence" value="ECO:0007669"/>
    <property type="project" value="UniProtKB-KW"/>
</dbReference>
<evidence type="ECO:0000313" key="6">
    <source>
        <dbReference type="EMBL" id="QJR14381.1"/>
    </source>
</evidence>
<dbReference type="KEGG" id="upl:DSM104440_01177"/>
<keyword evidence="7" id="KW-1185">Reference proteome</keyword>
<sequence length="368" mass="39071">MARYDLAVAGAGIVGLAHALAAARRGLRVAVVERDARASRSSIQNFGFVTVSGQGASQARAQRSRDAWLEVAGPAGINVEQRGALIVARRAEALAVLEEFAASAAGAGCELLDPARLRSHPMVVAKAAAALWSPHEVRIEAREALPRLAAWLAAHHKVDFHWSSPVTAVDERGLHHANGCVEADAIVLTVGADVATLFPDRAREAQVRHCMLQMMRVAAPSWRLPGVVMTDLSLLRYEGFATQPAAARLRLKLEAECARELAAGVHLIVAQGVDGTLVVGDSHRYADAVDRDSTAEVEALILAELTALLDLPKPQVIERWVGSYPVANVKPVLAAQVGPRARLVTVTSGTGMSTGFAIGEETIAELFQ</sequence>
<dbReference type="EC" id="1.4.99.-" evidence="6"/>
<dbReference type="Pfam" id="PF01266">
    <property type="entry name" value="DAO"/>
    <property type="match status" value="1"/>
</dbReference>
<feature type="domain" description="FAD dependent oxidoreductase" evidence="5">
    <location>
        <begin position="5"/>
        <end position="362"/>
    </location>
</feature>
<dbReference type="PANTHER" id="PTHR13847:SF286">
    <property type="entry name" value="D-AMINO ACID DEHYDROGENASE"/>
    <property type="match status" value="1"/>
</dbReference>
<keyword evidence="4 6" id="KW-0560">Oxidoreductase</keyword>
<dbReference type="EMBL" id="CP053073">
    <property type="protein sequence ID" value="QJR14381.1"/>
    <property type="molecule type" value="Genomic_DNA"/>
</dbReference>
<comment type="similarity">
    <text evidence="2">Belongs to the DadA oxidoreductase family.</text>
</comment>
<comment type="cofactor">
    <cofactor evidence="1">
        <name>FAD</name>
        <dbReference type="ChEBI" id="CHEBI:57692"/>
    </cofactor>
</comment>
<evidence type="ECO:0000256" key="2">
    <source>
        <dbReference type="ARBA" id="ARBA00009410"/>
    </source>
</evidence>
<dbReference type="InterPro" id="IPR006076">
    <property type="entry name" value="FAD-dep_OxRdtase"/>
</dbReference>
<keyword evidence="3" id="KW-0285">Flavoprotein</keyword>
<dbReference type="InParanoid" id="A0A6M4H460"/>
<gene>
    <name evidence="6" type="primary">dadA_1</name>
    <name evidence="6" type="ORF">DSM104440_01177</name>
</gene>
<dbReference type="SUPFAM" id="SSF51971">
    <property type="entry name" value="Nucleotide-binding domain"/>
    <property type="match status" value="1"/>
</dbReference>
<evidence type="ECO:0000313" key="7">
    <source>
        <dbReference type="Proteomes" id="UP000503096"/>
    </source>
</evidence>